<dbReference type="RefSeq" id="WP_020967852.1">
    <property type="nucleotide sequence ID" value="NC_022123.1"/>
</dbReference>
<protein>
    <submittedName>
        <fullName evidence="1">Uncharacterized protein</fullName>
    </submittedName>
</protein>
<proteinExistence type="predicted"/>
<geneLocation type="plasmid" evidence="1 2">
    <name>2</name>
</geneLocation>
<dbReference type="Proteomes" id="UP000015927">
    <property type="component" value="Plasmid 2"/>
</dbReference>
<accession>A0A806KMR7</accession>
<dbReference type="KEGG" id="lpi:LBPG_04260"/>
<reference evidence="1 2" key="1">
    <citation type="submission" date="2010-12" db="EMBL/GenBank/DDBJ databases">
        <title>The Genome Sequence of Lactobacillus paracasei subsp. paracasei strain 8700:2.</title>
        <authorList>
            <consortium name="The Broad Institute Genome Sequencing Platform"/>
            <person name="Ward D."/>
            <person name="Earl A."/>
            <person name="Feldgarden M."/>
            <person name="Young S.K."/>
            <person name="Gargeya S."/>
            <person name="Zeng Q."/>
            <person name="Alvarado L."/>
            <person name="Berlin A."/>
            <person name="Bochicchio J."/>
            <person name="Chapman S.B."/>
            <person name="Chen Z."/>
            <person name="Freedman E."/>
            <person name="Gellesch M."/>
            <person name="Goldberg J."/>
            <person name="Griggs A."/>
            <person name="Gujja S."/>
            <person name="Heilman E."/>
            <person name="Heiman D."/>
            <person name="Howarth C."/>
            <person name="Mehta T."/>
            <person name="Neiman D."/>
            <person name="Pearson M."/>
            <person name="Roberts A."/>
            <person name="Saif S."/>
            <person name="Shea T."/>
            <person name="Shenoy N."/>
            <person name="Sisk P."/>
            <person name="Stolte C."/>
            <person name="Sykes S."/>
            <person name="White J."/>
            <person name="Yandava C."/>
            <person name="Saulnier D."/>
            <person name="Haas B."/>
            <person name="Nusbaum C."/>
            <person name="Birren B."/>
        </authorList>
    </citation>
    <scope>NUCLEOTIDE SEQUENCE [LARGE SCALE GENOMIC DNA]</scope>
    <source>
        <strain evidence="1 2">8700:2</strain>
        <plasmid evidence="1 2">2</plasmid>
    </source>
</reference>
<organism evidence="1 2">
    <name type="scientific">Lacticaseibacillus paracasei subsp. paracasei 8700:2</name>
    <dbReference type="NCBI Taxonomy" id="537973"/>
    <lineage>
        <taxon>Bacteria</taxon>
        <taxon>Bacillati</taxon>
        <taxon>Bacillota</taxon>
        <taxon>Bacilli</taxon>
        <taxon>Lactobacillales</taxon>
        <taxon>Lactobacillaceae</taxon>
        <taxon>Lacticaseibacillus</taxon>
    </lineage>
</organism>
<evidence type="ECO:0000313" key="1">
    <source>
        <dbReference type="EMBL" id="AGT63773.1"/>
    </source>
</evidence>
<evidence type="ECO:0000313" key="2">
    <source>
        <dbReference type="Proteomes" id="UP000015927"/>
    </source>
</evidence>
<keyword evidence="1" id="KW-0614">Plasmid</keyword>
<gene>
    <name evidence="1" type="ORF">LBPG_04260</name>
</gene>
<sequence length="169" mass="19287">MQKRIDLANQTFGRLTVISFFGSSSNGNALWLCQCQCGNKCIVDSQRLQKGFTRSCGCLRSEISRSNIKANNQTKKYMGNPKNFQLINRTNLVASTLKRSNNKSGVIGVSWDKTAQKWVARLYFQGHLVLNRVYVHMEDAIAARKAAEKRYIVPLQKKYNQTHQKNQLN</sequence>
<dbReference type="EMBL" id="CP002393">
    <property type="protein sequence ID" value="AGT63773.1"/>
    <property type="molecule type" value="Genomic_DNA"/>
</dbReference>
<name>A0A806KMR7_LACPA</name>
<dbReference type="AlphaFoldDB" id="A0A806KMR7"/>
<dbReference type="GeneID" id="57091587"/>